<sequence length="325" mass="36138">MRASRILSLLLLLQNRGRLTAAQLAEELEVSVRTVYRDIEALHEAGVPLYGEAGHAGGYTLLGGYRTRLTGLTGAEAEALSLAGLGDSAAELGIGAAMATAQLKLQAALPEELRDRAVRLRERFHLDAAQWYREADSSPFLSTVAQAVWEQRRIRVRYSRWREPTEVERTLEPYGIVLKAGRWYTVARGSSRIGTYRVKQILSLDLTEERFRRPSDFDLAQYWRQRLEEFHSQLHRDEAVVRVSARGAEQVPHCLSQAAAEAVAAGSADAEGRVTATIPMESVGALETQLLQLGAEVEVLAPVELRQRLTDTVRRTLALYECQTS</sequence>
<evidence type="ECO:0000256" key="1">
    <source>
        <dbReference type="ARBA" id="ARBA00023015"/>
    </source>
</evidence>
<dbReference type="GO" id="GO:0003700">
    <property type="term" value="F:DNA-binding transcription factor activity"/>
    <property type="evidence" value="ECO:0007669"/>
    <property type="project" value="InterPro"/>
</dbReference>
<dbReference type="PROSITE" id="PS51000">
    <property type="entry name" value="HTH_DEOR_2"/>
    <property type="match status" value="1"/>
</dbReference>
<evidence type="ECO:0000313" key="4">
    <source>
        <dbReference type="EMBL" id="ADD41449.1"/>
    </source>
</evidence>
<dbReference type="PROSITE" id="PS52050">
    <property type="entry name" value="WYL"/>
    <property type="match status" value="1"/>
</dbReference>
<dbReference type="InterPro" id="IPR028349">
    <property type="entry name" value="PafC-like"/>
</dbReference>
<dbReference type="PANTHER" id="PTHR34580">
    <property type="match status" value="1"/>
</dbReference>
<dbReference type="PANTHER" id="PTHR34580:SF1">
    <property type="entry name" value="PROTEIN PAFC"/>
    <property type="match status" value="1"/>
</dbReference>
<dbReference type="Pfam" id="PF25583">
    <property type="entry name" value="WCX"/>
    <property type="match status" value="1"/>
</dbReference>
<dbReference type="AlphaFoldDB" id="D3PY82"/>
<gene>
    <name evidence="4" type="ordered locus">Snas_1751</name>
</gene>
<dbReference type="InterPro" id="IPR001034">
    <property type="entry name" value="DeoR_HTH"/>
</dbReference>
<dbReference type="SUPFAM" id="SSF46785">
    <property type="entry name" value="Winged helix' DNA-binding domain"/>
    <property type="match status" value="1"/>
</dbReference>
<dbReference type="InterPro" id="IPR051534">
    <property type="entry name" value="CBASS_pafABC_assoc_protein"/>
</dbReference>
<evidence type="ECO:0000259" key="3">
    <source>
        <dbReference type="PROSITE" id="PS51000"/>
    </source>
</evidence>
<evidence type="ECO:0000256" key="2">
    <source>
        <dbReference type="ARBA" id="ARBA00023163"/>
    </source>
</evidence>
<dbReference type="SMART" id="SM00420">
    <property type="entry name" value="HTH_DEOR"/>
    <property type="match status" value="1"/>
</dbReference>
<protein>
    <submittedName>
        <fullName evidence="4">Helix-turn-helix type 11 domain protein</fullName>
    </submittedName>
</protein>
<dbReference type="HOGENOM" id="CLU_041141_5_0_11"/>
<dbReference type="InterPro" id="IPR026881">
    <property type="entry name" value="WYL_dom"/>
</dbReference>
<dbReference type="Pfam" id="PF08279">
    <property type="entry name" value="HTH_11"/>
    <property type="match status" value="1"/>
</dbReference>
<organism evidence="4 5">
    <name type="scientific">Stackebrandtia nassauensis (strain DSM 44728 / CIP 108903 / NRRL B-16338 / NBRC 102104 / LLR-40K-21)</name>
    <dbReference type="NCBI Taxonomy" id="446470"/>
    <lineage>
        <taxon>Bacteria</taxon>
        <taxon>Bacillati</taxon>
        <taxon>Actinomycetota</taxon>
        <taxon>Actinomycetes</taxon>
        <taxon>Glycomycetales</taxon>
        <taxon>Glycomycetaceae</taxon>
        <taxon>Stackebrandtia</taxon>
    </lineage>
</organism>
<dbReference type="KEGG" id="sna:Snas_1751"/>
<dbReference type="InterPro" id="IPR013196">
    <property type="entry name" value="HTH_11"/>
</dbReference>
<dbReference type="Pfam" id="PF13280">
    <property type="entry name" value="WYL"/>
    <property type="match status" value="1"/>
</dbReference>
<keyword evidence="2" id="KW-0804">Transcription</keyword>
<proteinExistence type="predicted"/>
<dbReference type="Proteomes" id="UP000000844">
    <property type="component" value="Chromosome"/>
</dbReference>
<dbReference type="eggNOG" id="COG2378">
    <property type="taxonomic scope" value="Bacteria"/>
</dbReference>
<evidence type="ECO:0000313" key="5">
    <source>
        <dbReference type="Proteomes" id="UP000000844"/>
    </source>
</evidence>
<dbReference type="RefSeq" id="WP_013017020.1">
    <property type="nucleotide sequence ID" value="NC_013947.1"/>
</dbReference>
<keyword evidence="5" id="KW-1185">Reference proteome</keyword>
<dbReference type="PIRSF" id="PIRSF016838">
    <property type="entry name" value="PafC"/>
    <property type="match status" value="1"/>
</dbReference>
<accession>D3PY82</accession>
<dbReference type="Gene3D" id="1.10.10.10">
    <property type="entry name" value="Winged helix-like DNA-binding domain superfamily/Winged helix DNA-binding domain"/>
    <property type="match status" value="1"/>
</dbReference>
<keyword evidence="1" id="KW-0805">Transcription regulation</keyword>
<dbReference type="EMBL" id="CP001778">
    <property type="protein sequence ID" value="ADD41449.1"/>
    <property type="molecule type" value="Genomic_DNA"/>
</dbReference>
<dbReference type="OrthoDB" id="3171994at2"/>
<reference evidence="4 5" key="1">
    <citation type="journal article" date="2009" name="Stand. Genomic Sci.">
        <title>Complete genome sequence of Stackebrandtia nassauensis type strain (LLR-40K-21).</title>
        <authorList>
            <person name="Munk C."/>
            <person name="Lapidus A."/>
            <person name="Copeland A."/>
            <person name="Jando M."/>
            <person name="Mayilraj S."/>
            <person name="Glavina Del Rio T."/>
            <person name="Nolan M."/>
            <person name="Chen F."/>
            <person name="Lucas S."/>
            <person name="Tice H."/>
            <person name="Cheng J.F."/>
            <person name="Han C."/>
            <person name="Detter J.C."/>
            <person name="Bruce D."/>
            <person name="Goodwin L."/>
            <person name="Chain P."/>
            <person name="Pitluck S."/>
            <person name="Goker M."/>
            <person name="Ovchinikova G."/>
            <person name="Pati A."/>
            <person name="Ivanova N."/>
            <person name="Mavromatis K."/>
            <person name="Chen A."/>
            <person name="Palaniappan K."/>
            <person name="Land M."/>
            <person name="Hauser L."/>
            <person name="Chang Y.J."/>
            <person name="Jeffries C.D."/>
            <person name="Bristow J."/>
            <person name="Eisen J.A."/>
            <person name="Markowitz V."/>
            <person name="Hugenholtz P."/>
            <person name="Kyrpides N.C."/>
            <person name="Klenk H.P."/>
        </authorList>
    </citation>
    <scope>NUCLEOTIDE SEQUENCE [LARGE SCALE GENOMIC DNA]</scope>
    <source>
        <strain evidence="5">DSM 44728 / CIP 108903 / NRRL B-16338 / NBRC 102104 / LLR-40K-21</strain>
    </source>
</reference>
<dbReference type="STRING" id="446470.Snas_1751"/>
<feature type="domain" description="HTH deoR-type" evidence="3">
    <location>
        <begin position="2"/>
        <end position="57"/>
    </location>
</feature>
<name>D3PY82_STANL</name>
<dbReference type="InterPro" id="IPR057727">
    <property type="entry name" value="WCX_dom"/>
</dbReference>
<dbReference type="InterPro" id="IPR036390">
    <property type="entry name" value="WH_DNA-bd_sf"/>
</dbReference>
<dbReference type="InterPro" id="IPR036388">
    <property type="entry name" value="WH-like_DNA-bd_sf"/>
</dbReference>